<evidence type="ECO:0000256" key="2">
    <source>
        <dbReference type="SAM" id="Phobius"/>
    </source>
</evidence>
<dbReference type="AlphaFoldDB" id="A0A4S8KKE3"/>
<dbReference type="Proteomes" id="UP000297245">
    <property type="component" value="Unassembled WGS sequence"/>
</dbReference>
<dbReference type="OrthoDB" id="2756615at2759"/>
<dbReference type="EMBL" id="ML181388">
    <property type="protein sequence ID" value="THU75913.1"/>
    <property type="molecule type" value="Genomic_DNA"/>
</dbReference>
<organism evidence="3 4">
    <name type="scientific">Dendrothele bispora (strain CBS 962.96)</name>
    <dbReference type="NCBI Taxonomy" id="1314807"/>
    <lineage>
        <taxon>Eukaryota</taxon>
        <taxon>Fungi</taxon>
        <taxon>Dikarya</taxon>
        <taxon>Basidiomycota</taxon>
        <taxon>Agaricomycotina</taxon>
        <taxon>Agaricomycetes</taxon>
        <taxon>Agaricomycetidae</taxon>
        <taxon>Agaricales</taxon>
        <taxon>Agaricales incertae sedis</taxon>
        <taxon>Dendrothele</taxon>
    </lineage>
</organism>
<reference evidence="3 4" key="1">
    <citation type="journal article" date="2019" name="Nat. Ecol. Evol.">
        <title>Megaphylogeny resolves global patterns of mushroom evolution.</title>
        <authorList>
            <person name="Varga T."/>
            <person name="Krizsan K."/>
            <person name="Foldi C."/>
            <person name="Dima B."/>
            <person name="Sanchez-Garcia M."/>
            <person name="Sanchez-Ramirez S."/>
            <person name="Szollosi G.J."/>
            <person name="Szarkandi J.G."/>
            <person name="Papp V."/>
            <person name="Albert L."/>
            <person name="Andreopoulos W."/>
            <person name="Angelini C."/>
            <person name="Antonin V."/>
            <person name="Barry K.W."/>
            <person name="Bougher N.L."/>
            <person name="Buchanan P."/>
            <person name="Buyck B."/>
            <person name="Bense V."/>
            <person name="Catcheside P."/>
            <person name="Chovatia M."/>
            <person name="Cooper J."/>
            <person name="Damon W."/>
            <person name="Desjardin D."/>
            <person name="Finy P."/>
            <person name="Geml J."/>
            <person name="Haridas S."/>
            <person name="Hughes K."/>
            <person name="Justo A."/>
            <person name="Karasinski D."/>
            <person name="Kautmanova I."/>
            <person name="Kiss B."/>
            <person name="Kocsube S."/>
            <person name="Kotiranta H."/>
            <person name="LaButti K.M."/>
            <person name="Lechner B.E."/>
            <person name="Liimatainen K."/>
            <person name="Lipzen A."/>
            <person name="Lukacs Z."/>
            <person name="Mihaltcheva S."/>
            <person name="Morgado L.N."/>
            <person name="Niskanen T."/>
            <person name="Noordeloos M.E."/>
            <person name="Ohm R.A."/>
            <person name="Ortiz-Santana B."/>
            <person name="Ovrebo C."/>
            <person name="Racz N."/>
            <person name="Riley R."/>
            <person name="Savchenko A."/>
            <person name="Shiryaev A."/>
            <person name="Soop K."/>
            <person name="Spirin V."/>
            <person name="Szebenyi C."/>
            <person name="Tomsovsky M."/>
            <person name="Tulloss R.E."/>
            <person name="Uehling J."/>
            <person name="Grigoriev I.V."/>
            <person name="Vagvolgyi C."/>
            <person name="Papp T."/>
            <person name="Martin F.M."/>
            <person name="Miettinen O."/>
            <person name="Hibbett D.S."/>
            <person name="Nagy L.G."/>
        </authorList>
    </citation>
    <scope>NUCLEOTIDE SEQUENCE [LARGE SCALE GENOMIC DNA]</scope>
    <source>
        <strain evidence="3 4">CBS 962.96</strain>
    </source>
</reference>
<name>A0A4S8KKE3_DENBC</name>
<evidence type="ECO:0000313" key="3">
    <source>
        <dbReference type="EMBL" id="THU75913.1"/>
    </source>
</evidence>
<feature type="transmembrane region" description="Helical" evidence="2">
    <location>
        <begin position="338"/>
        <end position="361"/>
    </location>
</feature>
<evidence type="ECO:0000313" key="4">
    <source>
        <dbReference type="Proteomes" id="UP000297245"/>
    </source>
</evidence>
<dbReference type="Gene3D" id="2.60.120.260">
    <property type="entry name" value="Galactose-binding domain-like"/>
    <property type="match status" value="1"/>
</dbReference>
<keyword evidence="4" id="KW-1185">Reference proteome</keyword>
<keyword evidence="2" id="KW-1133">Transmembrane helix</keyword>
<accession>A0A4S8KKE3</accession>
<gene>
    <name evidence="3" type="ORF">K435DRAFT_879998</name>
</gene>
<protein>
    <submittedName>
        <fullName evidence="3">Uncharacterized protein</fullName>
    </submittedName>
</protein>
<feature type="region of interest" description="Disordered" evidence="1">
    <location>
        <begin position="179"/>
        <end position="200"/>
    </location>
</feature>
<proteinExistence type="predicted"/>
<keyword evidence="2" id="KW-0472">Membrane</keyword>
<feature type="compositionally biased region" description="Polar residues" evidence="1">
    <location>
        <begin position="179"/>
        <end position="188"/>
    </location>
</feature>
<keyword evidence="2" id="KW-0812">Transmembrane</keyword>
<evidence type="ECO:0000256" key="1">
    <source>
        <dbReference type="SAM" id="MobiDB-lite"/>
    </source>
</evidence>
<sequence>MFNDDATRIIIDNVAPERDNPIGTEYGFYPTYPGQIVYVTGIEGYYQGTLTIINGSASLLIHYVGHNFYLFGWTASGEEIALSTFGDNQGEPQAVTIGSDSCRTRGQLYTSPEDSATGIQYFHFNTSGTEIDYMLIEVSEETDLRGQTILVDDSNPEILWHGGSWSEEVIVQTNNRWNDRPNCSSASKQKIYPHGNGTHHSRSGGDSFTFQFAGTSILVAGFDPRLPNSILTMNFTVDSNSTLLSFSPDKDLNQSSAGSPHFIYFSDDSLRPGNHTLIVNVEQIENTTATIDYLTYKPSFSNLLEKPNFSSGNLGKDRGTLGYDSNECISNNDNHRTVTALSVALGLVLLLDVLAGVYIYYRHRKERVTKNLAPTPYMLSEPVGENTLIQIINHEVEILKQEMSTIKDAVSPVPPAYYSDVRTSNIEWGPDSWCHSGSVPPYGSTTSERFSADSSCTLTRATNRSHLDTYSIKRKTPDFTT</sequence>